<comment type="caution">
    <text evidence="1">The sequence shown here is derived from an EMBL/GenBank/DDBJ whole genome shotgun (WGS) entry which is preliminary data.</text>
</comment>
<organism evidence="1 2">
    <name type="scientific">Deinococcus cellulosilyticus (strain DSM 18568 / NBRC 106333 / KACC 11606 / 5516J-15)</name>
    <dbReference type="NCBI Taxonomy" id="1223518"/>
    <lineage>
        <taxon>Bacteria</taxon>
        <taxon>Thermotogati</taxon>
        <taxon>Deinococcota</taxon>
        <taxon>Deinococci</taxon>
        <taxon>Deinococcales</taxon>
        <taxon>Deinococcaceae</taxon>
        <taxon>Deinococcus</taxon>
    </lineage>
</organism>
<dbReference type="AlphaFoldDB" id="A0A511NBF7"/>
<reference evidence="1 2" key="1">
    <citation type="submission" date="2019-07" db="EMBL/GenBank/DDBJ databases">
        <title>Whole genome shotgun sequence of Deinococcus cellulosilyticus NBRC 106333.</title>
        <authorList>
            <person name="Hosoyama A."/>
            <person name="Uohara A."/>
            <person name="Ohji S."/>
            <person name="Ichikawa N."/>
        </authorList>
    </citation>
    <scope>NUCLEOTIDE SEQUENCE [LARGE SCALE GENOMIC DNA]</scope>
    <source>
        <strain evidence="1 2">NBRC 106333</strain>
    </source>
</reference>
<proteinExistence type="predicted"/>
<evidence type="ECO:0000313" key="1">
    <source>
        <dbReference type="EMBL" id="GEM49848.1"/>
    </source>
</evidence>
<keyword evidence="2" id="KW-1185">Reference proteome</keyword>
<name>A0A511NBF7_DEIC1</name>
<accession>A0A511NBF7</accession>
<dbReference type="EMBL" id="BJXB01000045">
    <property type="protein sequence ID" value="GEM49848.1"/>
    <property type="molecule type" value="Genomic_DNA"/>
</dbReference>
<gene>
    <name evidence="1" type="ORF">DC3_54830</name>
</gene>
<dbReference type="Proteomes" id="UP000321306">
    <property type="component" value="Unassembled WGS sequence"/>
</dbReference>
<sequence>MGAFAPSSEVIFWKSRVLEHLFEGAFFGRVLSHVDGDSVGSIGPDGVVPFAFAEFVEAFAAQVLQELANARDSQFADTITS</sequence>
<evidence type="ECO:0000313" key="2">
    <source>
        <dbReference type="Proteomes" id="UP000321306"/>
    </source>
</evidence>
<protein>
    <submittedName>
        <fullName evidence="1">Uncharacterized protein</fullName>
    </submittedName>
</protein>